<evidence type="ECO:0000256" key="9">
    <source>
        <dbReference type="ARBA" id="ARBA00023264"/>
    </source>
</evidence>
<feature type="transmembrane region" description="Helical" evidence="10">
    <location>
        <begin position="164"/>
        <end position="188"/>
    </location>
</feature>
<evidence type="ECO:0000313" key="13">
    <source>
        <dbReference type="Proteomes" id="UP000229366"/>
    </source>
</evidence>
<organism evidence="12 13">
    <name type="scientific">Polynucleobacter brandtiae</name>
    <dbReference type="NCBI Taxonomy" id="1938816"/>
    <lineage>
        <taxon>Bacteria</taxon>
        <taxon>Pseudomonadati</taxon>
        <taxon>Pseudomonadota</taxon>
        <taxon>Betaproteobacteria</taxon>
        <taxon>Burkholderiales</taxon>
        <taxon>Burkholderiaceae</taxon>
        <taxon>Polynucleobacter</taxon>
    </lineage>
</organism>
<comment type="pathway">
    <text evidence="10">Lipid metabolism; phospholipid metabolism.</text>
</comment>
<dbReference type="GO" id="GO:0005886">
    <property type="term" value="C:plasma membrane"/>
    <property type="evidence" value="ECO:0007669"/>
    <property type="project" value="UniProtKB-SubCell"/>
</dbReference>
<comment type="subcellular location">
    <subcellularLocation>
        <location evidence="10">Cell membrane</location>
        <topology evidence="10">Multi-pass membrane protein</topology>
    </subcellularLocation>
</comment>
<feature type="transmembrane region" description="Helical" evidence="10">
    <location>
        <begin position="122"/>
        <end position="144"/>
    </location>
</feature>
<name>A0A2M8VR69_9BURK</name>
<keyword evidence="8 10" id="KW-0594">Phospholipid biosynthesis</keyword>
<evidence type="ECO:0000256" key="4">
    <source>
        <dbReference type="ARBA" id="ARBA00022692"/>
    </source>
</evidence>
<keyword evidence="1 10" id="KW-1003">Cell membrane</keyword>
<evidence type="ECO:0000256" key="8">
    <source>
        <dbReference type="ARBA" id="ARBA00023209"/>
    </source>
</evidence>
<dbReference type="Proteomes" id="UP000229366">
    <property type="component" value="Unassembled WGS sequence"/>
</dbReference>
<comment type="similarity">
    <text evidence="10">Belongs to the PlsY family.</text>
</comment>
<dbReference type="GO" id="GO:0043772">
    <property type="term" value="F:acyl-phosphate glycerol-3-phosphate acyltransferase activity"/>
    <property type="evidence" value="ECO:0007669"/>
    <property type="project" value="UniProtKB-UniRule"/>
</dbReference>
<evidence type="ECO:0000256" key="6">
    <source>
        <dbReference type="ARBA" id="ARBA00023098"/>
    </source>
</evidence>
<dbReference type="GO" id="GO:0008654">
    <property type="term" value="P:phospholipid biosynthetic process"/>
    <property type="evidence" value="ECO:0007669"/>
    <property type="project" value="UniProtKB-UniRule"/>
</dbReference>
<sequence>MDLHFPFSLLLIPVAYCIGSVSFAVVVSKCMRLPDPHSYGSGNPGATNVLRTGNKLAAVLTLIGDALKGFIAVLAARAILGDTSLTANTESWILCAVVMAVFLGHLFPVFHGFQGGKGVATACGILFGVNWILGLATLCTWVIVATFMRYSSLAALAAAAFGPIYFVFLFGFQPMALALLVVCLLLTWRHRGNIRNLMNGTESRIGSGSNSSSRPNSKSSDL</sequence>
<dbReference type="PANTHER" id="PTHR30309:SF0">
    <property type="entry name" value="GLYCEROL-3-PHOSPHATE ACYLTRANSFERASE-RELATED"/>
    <property type="match status" value="1"/>
</dbReference>
<comment type="caution">
    <text evidence="12">The sequence shown here is derived from an EMBL/GenBank/DDBJ whole genome shotgun (WGS) entry which is preliminary data.</text>
</comment>
<comment type="function">
    <text evidence="10">Catalyzes the transfer of an acyl group from acyl-phosphate (acyl-PO(4)) to glycerol-3-phosphate (G3P) to form lysophosphatidic acid (LPA). This enzyme utilizes acyl-phosphate as fatty acyl donor, but not acyl-CoA or acyl-ACP.</text>
</comment>
<keyword evidence="6 10" id="KW-0443">Lipid metabolism</keyword>
<evidence type="ECO:0000256" key="10">
    <source>
        <dbReference type="HAMAP-Rule" id="MF_01043"/>
    </source>
</evidence>
<comment type="catalytic activity">
    <reaction evidence="10">
        <text>an acyl phosphate + sn-glycerol 3-phosphate = a 1-acyl-sn-glycero-3-phosphate + phosphate</text>
        <dbReference type="Rhea" id="RHEA:34075"/>
        <dbReference type="ChEBI" id="CHEBI:43474"/>
        <dbReference type="ChEBI" id="CHEBI:57597"/>
        <dbReference type="ChEBI" id="CHEBI:57970"/>
        <dbReference type="ChEBI" id="CHEBI:59918"/>
        <dbReference type="EC" id="2.3.1.275"/>
    </reaction>
</comment>
<dbReference type="NCBIfam" id="TIGR00023">
    <property type="entry name" value="glycerol-3-phosphate 1-O-acyltransferase PlsY"/>
    <property type="match status" value="1"/>
</dbReference>
<dbReference type="OrthoDB" id="9777124at2"/>
<proteinExistence type="inferred from homology"/>
<dbReference type="EC" id="2.3.1.275" evidence="10"/>
<keyword evidence="2 10" id="KW-0444">Lipid biosynthesis</keyword>
<dbReference type="InterPro" id="IPR003811">
    <property type="entry name" value="G3P_acylTferase_PlsY"/>
</dbReference>
<accession>A0A2M8VR69</accession>
<feature type="transmembrane region" description="Helical" evidence="10">
    <location>
        <begin position="56"/>
        <end position="79"/>
    </location>
</feature>
<evidence type="ECO:0000256" key="1">
    <source>
        <dbReference type="ARBA" id="ARBA00022475"/>
    </source>
</evidence>
<dbReference type="HAMAP" id="MF_01043">
    <property type="entry name" value="PlsY"/>
    <property type="match status" value="1"/>
</dbReference>
<keyword evidence="3 10" id="KW-0808">Transferase</keyword>
<keyword evidence="4 10" id="KW-0812">Transmembrane</keyword>
<keyword evidence="13" id="KW-1185">Reference proteome</keyword>
<feature type="transmembrane region" description="Helical" evidence="10">
    <location>
        <begin position="91"/>
        <end position="110"/>
    </location>
</feature>
<dbReference type="UniPathway" id="UPA00085"/>
<protein>
    <recommendedName>
        <fullName evidence="10">Glycerol-3-phosphate acyltransferase</fullName>
    </recommendedName>
    <alternativeName>
        <fullName evidence="10">Acyl-PO4 G3P acyltransferase</fullName>
    </alternativeName>
    <alternativeName>
        <fullName evidence="10">Acyl-phosphate--glycerol-3-phosphate acyltransferase</fullName>
    </alternativeName>
    <alternativeName>
        <fullName evidence="10">G3P acyltransferase</fullName>
        <shortName evidence="10">GPAT</shortName>
        <ecNumber evidence="10">2.3.1.275</ecNumber>
    </alternativeName>
    <alternativeName>
        <fullName evidence="10">Lysophosphatidic acid synthase</fullName>
        <shortName evidence="10">LPA synthase</shortName>
    </alternativeName>
</protein>
<reference evidence="12 13" key="1">
    <citation type="submission" date="2017-11" db="EMBL/GenBank/DDBJ databases">
        <title>Genomic Encyclopedia of Type Strains, Phase III (KMG-III): the genomes of soil and plant-associated and newly described type strains.</title>
        <authorList>
            <person name="Whitman W."/>
        </authorList>
    </citation>
    <scope>NUCLEOTIDE SEQUENCE [LARGE SCALE GENOMIC DNA]</scope>
    <source>
        <strain evidence="12 13">UB-Domo-W1</strain>
    </source>
</reference>
<gene>
    <name evidence="10" type="primary">plsY</name>
    <name evidence="12" type="ORF">B0G85_0931</name>
</gene>
<comment type="subunit">
    <text evidence="10">Probably interacts with PlsX.</text>
</comment>
<evidence type="ECO:0000256" key="2">
    <source>
        <dbReference type="ARBA" id="ARBA00022516"/>
    </source>
</evidence>
<evidence type="ECO:0000256" key="5">
    <source>
        <dbReference type="ARBA" id="ARBA00022989"/>
    </source>
</evidence>
<keyword evidence="7 10" id="KW-0472">Membrane</keyword>
<keyword evidence="5 10" id="KW-1133">Transmembrane helix</keyword>
<evidence type="ECO:0000256" key="7">
    <source>
        <dbReference type="ARBA" id="ARBA00023136"/>
    </source>
</evidence>
<dbReference type="RefSeq" id="WP_100379289.1">
    <property type="nucleotide sequence ID" value="NZ_CBCSBW010000002.1"/>
</dbReference>
<dbReference type="EMBL" id="PGTX01000002">
    <property type="protein sequence ID" value="PJI79948.1"/>
    <property type="molecule type" value="Genomic_DNA"/>
</dbReference>
<dbReference type="AlphaFoldDB" id="A0A2M8VR69"/>
<evidence type="ECO:0000256" key="3">
    <source>
        <dbReference type="ARBA" id="ARBA00022679"/>
    </source>
</evidence>
<keyword evidence="12" id="KW-0012">Acyltransferase</keyword>
<dbReference type="Pfam" id="PF02660">
    <property type="entry name" value="G3P_acyltransf"/>
    <property type="match status" value="1"/>
</dbReference>
<keyword evidence="9 10" id="KW-1208">Phospholipid metabolism</keyword>
<evidence type="ECO:0000256" key="11">
    <source>
        <dbReference type="SAM" id="MobiDB-lite"/>
    </source>
</evidence>
<evidence type="ECO:0000313" key="12">
    <source>
        <dbReference type="EMBL" id="PJI79948.1"/>
    </source>
</evidence>
<dbReference type="SMART" id="SM01207">
    <property type="entry name" value="G3P_acyltransf"/>
    <property type="match status" value="1"/>
</dbReference>
<feature type="transmembrane region" description="Helical" evidence="10">
    <location>
        <begin position="6"/>
        <end position="27"/>
    </location>
</feature>
<dbReference type="PANTHER" id="PTHR30309">
    <property type="entry name" value="INNER MEMBRANE PROTEIN YGIH"/>
    <property type="match status" value="1"/>
</dbReference>
<feature type="region of interest" description="Disordered" evidence="11">
    <location>
        <begin position="203"/>
        <end position="222"/>
    </location>
</feature>